<dbReference type="InterPro" id="IPR011050">
    <property type="entry name" value="Pectin_lyase_fold/virulence"/>
</dbReference>
<keyword evidence="3" id="KW-0063">Aspartyl esterase</keyword>
<comment type="caution">
    <text evidence="5">The sequence shown here is derived from an EMBL/GenBank/DDBJ whole genome shotgun (WGS) entry which is preliminary data.</text>
</comment>
<evidence type="ECO:0000256" key="3">
    <source>
        <dbReference type="ARBA" id="ARBA00023085"/>
    </source>
</evidence>
<protein>
    <recommendedName>
        <fullName evidence="4">Pectinesterase catalytic domain-containing protein</fullName>
    </recommendedName>
</protein>
<proteinExistence type="predicted"/>
<dbReference type="Gene3D" id="2.160.20.10">
    <property type="entry name" value="Single-stranded right-handed beta-helix, Pectin lyase-like"/>
    <property type="match status" value="1"/>
</dbReference>
<reference evidence="5" key="1">
    <citation type="submission" date="2020-05" db="EMBL/GenBank/DDBJ databases">
        <title>WGS assembly of Panicum virgatum.</title>
        <authorList>
            <person name="Lovell J.T."/>
            <person name="Jenkins J."/>
            <person name="Shu S."/>
            <person name="Juenger T.E."/>
            <person name="Schmutz J."/>
        </authorList>
    </citation>
    <scope>NUCLEOTIDE SEQUENCE</scope>
    <source>
        <strain evidence="5">AP13</strain>
    </source>
</reference>
<dbReference type="InterPro" id="IPR000070">
    <property type="entry name" value="Pectinesterase_cat"/>
</dbReference>
<comment type="pathway">
    <text evidence="1">Glycan metabolism; pectin degradation; 2-dehydro-3-deoxy-D-gluconate from pectin: step 1/5.</text>
</comment>
<dbReference type="Pfam" id="PF01095">
    <property type="entry name" value="Pectinesterase"/>
    <property type="match status" value="1"/>
</dbReference>
<dbReference type="InterPro" id="IPR012334">
    <property type="entry name" value="Pectin_lyas_fold"/>
</dbReference>
<sequence>MPPSRCTQCRILPHSELHSDDIAAITSAYPSSIHILMPSCPSSIPSSPIWRSSVYEEDYALSIWFQKHIIVTVRSLKVIVIPGVDGPGFIAHDLTIQNTAGSAKQQALALRSHSARSVVYRVSLEAHQDTLYAQDHYQFYHACMISGTVDFIFEDATAVFQSCLLVARVPHPGQQNVVTAQGRYQANSTSGFVFQLCNITGEPLLREKVVETYLGRPWKPYSRVVFIECFIDSVVDRRGYLPWNGSMGLDTLFYGEYNNSGPGSDVKGRVNWPGFHAITAAEAANFTVASFLEGQSWLPGTGVEFTPGL</sequence>
<evidence type="ECO:0000313" key="5">
    <source>
        <dbReference type="EMBL" id="KAG2617466.1"/>
    </source>
</evidence>
<feature type="domain" description="Pectinesterase catalytic" evidence="4">
    <location>
        <begin position="84"/>
        <end position="294"/>
    </location>
</feature>
<accession>A0A8T0U8V9</accession>
<dbReference type="Proteomes" id="UP000823388">
    <property type="component" value="Chromosome 3N"/>
</dbReference>
<dbReference type="GO" id="GO:0042545">
    <property type="term" value="P:cell wall modification"/>
    <property type="evidence" value="ECO:0007669"/>
    <property type="project" value="InterPro"/>
</dbReference>
<dbReference type="AlphaFoldDB" id="A0A8T0U8V9"/>
<dbReference type="SUPFAM" id="SSF51126">
    <property type="entry name" value="Pectin lyase-like"/>
    <property type="match status" value="1"/>
</dbReference>
<evidence type="ECO:0000256" key="1">
    <source>
        <dbReference type="ARBA" id="ARBA00005184"/>
    </source>
</evidence>
<evidence type="ECO:0000313" key="6">
    <source>
        <dbReference type="Proteomes" id="UP000823388"/>
    </source>
</evidence>
<keyword evidence="2" id="KW-0378">Hydrolase</keyword>
<dbReference type="PANTHER" id="PTHR31707">
    <property type="entry name" value="PECTINESTERASE"/>
    <property type="match status" value="1"/>
</dbReference>
<keyword evidence="6" id="KW-1185">Reference proteome</keyword>
<gene>
    <name evidence="5" type="ORF">PVAP13_3NG181262</name>
</gene>
<evidence type="ECO:0000259" key="4">
    <source>
        <dbReference type="Pfam" id="PF01095"/>
    </source>
</evidence>
<name>A0A8T0U8V9_PANVG</name>
<dbReference type="EMBL" id="CM029042">
    <property type="protein sequence ID" value="KAG2617466.1"/>
    <property type="molecule type" value="Genomic_DNA"/>
</dbReference>
<organism evidence="5 6">
    <name type="scientific">Panicum virgatum</name>
    <name type="common">Blackwell switchgrass</name>
    <dbReference type="NCBI Taxonomy" id="38727"/>
    <lineage>
        <taxon>Eukaryota</taxon>
        <taxon>Viridiplantae</taxon>
        <taxon>Streptophyta</taxon>
        <taxon>Embryophyta</taxon>
        <taxon>Tracheophyta</taxon>
        <taxon>Spermatophyta</taxon>
        <taxon>Magnoliopsida</taxon>
        <taxon>Liliopsida</taxon>
        <taxon>Poales</taxon>
        <taxon>Poaceae</taxon>
        <taxon>PACMAD clade</taxon>
        <taxon>Panicoideae</taxon>
        <taxon>Panicodae</taxon>
        <taxon>Paniceae</taxon>
        <taxon>Panicinae</taxon>
        <taxon>Panicum</taxon>
        <taxon>Panicum sect. Hiantes</taxon>
    </lineage>
</organism>
<evidence type="ECO:0000256" key="2">
    <source>
        <dbReference type="ARBA" id="ARBA00022801"/>
    </source>
</evidence>
<dbReference type="GO" id="GO:0030599">
    <property type="term" value="F:pectinesterase activity"/>
    <property type="evidence" value="ECO:0007669"/>
    <property type="project" value="InterPro"/>
</dbReference>